<evidence type="ECO:0000259" key="2">
    <source>
        <dbReference type="Pfam" id="PF01464"/>
    </source>
</evidence>
<evidence type="ECO:0000313" key="4">
    <source>
        <dbReference type="Proteomes" id="UP000535589"/>
    </source>
</evidence>
<gene>
    <name evidence="3" type="ORF">HGP28_12635</name>
</gene>
<accession>A0A7X8TS06</accession>
<comment type="caution">
    <text evidence="3">The sequence shown here is derived from an EMBL/GenBank/DDBJ whole genome shotgun (WGS) entry which is preliminary data.</text>
</comment>
<name>A0A7X8TS06_9VIBR</name>
<feature type="domain" description="Transglycosylase SLT" evidence="2">
    <location>
        <begin position="77"/>
        <end position="177"/>
    </location>
</feature>
<dbReference type="EMBL" id="JABAIK010000011">
    <property type="protein sequence ID" value="NLS13740.1"/>
    <property type="molecule type" value="Genomic_DNA"/>
</dbReference>
<dbReference type="CDD" id="cd16894">
    <property type="entry name" value="MltD-like"/>
    <property type="match status" value="1"/>
</dbReference>
<dbReference type="Gene3D" id="1.10.530.10">
    <property type="match status" value="1"/>
</dbReference>
<dbReference type="RefSeq" id="WP_168836828.1">
    <property type="nucleotide sequence ID" value="NZ_JABAIK010000011.1"/>
</dbReference>
<reference evidence="3 4" key="1">
    <citation type="submission" date="2020-04" db="EMBL/GenBank/DDBJ databases">
        <title>Vibrio sp. SM6, a novel species isolated from seawater.</title>
        <authorList>
            <person name="Wang X."/>
        </authorList>
    </citation>
    <scope>NUCLEOTIDE SEQUENCE [LARGE SCALE GENOMIC DNA]</scope>
    <source>
        <strain evidence="3 4">SM6</strain>
    </source>
</reference>
<evidence type="ECO:0000256" key="1">
    <source>
        <dbReference type="ARBA" id="ARBA00007734"/>
    </source>
</evidence>
<keyword evidence="4" id="KW-1185">Reference proteome</keyword>
<evidence type="ECO:0000313" key="3">
    <source>
        <dbReference type="EMBL" id="NLS13740.1"/>
    </source>
</evidence>
<dbReference type="Proteomes" id="UP000535589">
    <property type="component" value="Unassembled WGS sequence"/>
</dbReference>
<dbReference type="Pfam" id="PF01464">
    <property type="entry name" value="SLT"/>
    <property type="match status" value="1"/>
</dbReference>
<sequence>MLTCQRIFLRDIPFAQALLFFALSLGLSAQIYAQPNAVKIEQQYATLLPHQTQIEQRLTENQSLIQYILRRLRHYQLPAQLALLPMLESSFNVDAVSPAKAGGLWQLIPETARRFDLVVNQEQDQRFDPYVSTEAALRYLHFLYHKFDRNLALTLAAYNAGEGRVWRAQHKAGNTLFSELKLPQETDRYVHRFFALIRLFGVPKQGSWPVVPSGSLPSTPMINQYQKRPALIDLSPLPPLIDL</sequence>
<dbReference type="SUPFAM" id="SSF53955">
    <property type="entry name" value="Lysozyme-like"/>
    <property type="match status" value="1"/>
</dbReference>
<dbReference type="InterPro" id="IPR008258">
    <property type="entry name" value="Transglycosylase_SLT_dom_1"/>
</dbReference>
<proteinExistence type="inferred from homology"/>
<protein>
    <submittedName>
        <fullName evidence="3">Lytic transglycosylase domain-containing protein</fullName>
    </submittedName>
</protein>
<organism evidence="3 4">
    <name type="scientific">Vibrio agarilyticus</name>
    <dbReference type="NCBI Taxonomy" id="2726741"/>
    <lineage>
        <taxon>Bacteria</taxon>
        <taxon>Pseudomonadati</taxon>
        <taxon>Pseudomonadota</taxon>
        <taxon>Gammaproteobacteria</taxon>
        <taxon>Vibrionales</taxon>
        <taxon>Vibrionaceae</taxon>
        <taxon>Vibrio</taxon>
    </lineage>
</organism>
<dbReference type="PANTHER" id="PTHR37423:SF2">
    <property type="entry name" value="MEMBRANE-BOUND LYTIC MUREIN TRANSGLYCOSYLASE C"/>
    <property type="match status" value="1"/>
</dbReference>
<dbReference type="InterPro" id="IPR023346">
    <property type="entry name" value="Lysozyme-like_dom_sf"/>
</dbReference>
<dbReference type="PANTHER" id="PTHR37423">
    <property type="entry name" value="SOLUBLE LYTIC MUREIN TRANSGLYCOSYLASE-RELATED"/>
    <property type="match status" value="1"/>
</dbReference>
<comment type="similarity">
    <text evidence="1">Belongs to the transglycosylase Slt family.</text>
</comment>
<dbReference type="AlphaFoldDB" id="A0A7X8TS06"/>